<evidence type="ECO:0000256" key="4">
    <source>
        <dbReference type="ARBA" id="ARBA00022481"/>
    </source>
</evidence>
<comment type="caution">
    <text evidence="11">The sequence shown here is derived from an EMBL/GenBank/DDBJ whole genome shotgun (WGS) entry which is preliminary data.</text>
</comment>
<evidence type="ECO:0000256" key="3">
    <source>
        <dbReference type="ARBA" id="ARBA00022475"/>
    </source>
</evidence>
<name>A0ABM9A8B5_9VIBR</name>
<keyword evidence="4" id="KW-0488">Methylation</keyword>
<dbReference type="Gene3D" id="3.55.40.10">
    <property type="entry name" value="minor pseudopilin epsh domain"/>
    <property type="match status" value="1"/>
</dbReference>
<protein>
    <recommendedName>
        <fullName evidence="2">Type II secretion system protein H</fullName>
    </recommendedName>
    <alternativeName>
        <fullName evidence="9">General secretion pathway protein H</fullName>
    </alternativeName>
</protein>
<proteinExistence type="predicted"/>
<accession>A0ABM9A8B5</accession>
<evidence type="ECO:0000256" key="2">
    <source>
        <dbReference type="ARBA" id="ARBA00021549"/>
    </source>
</evidence>
<evidence type="ECO:0000256" key="6">
    <source>
        <dbReference type="ARBA" id="ARBA00022692"/>
    </source>
</evidence>
<dbReference type="InterPro" id="IPR045584">
    <property type="entry name" value="Pilin-like"/>
</dbReference>
<dbReference type="PANTHER" id="PTHR39583">
    <property type="entry name" value="TYPE II SECRETION SYSTEM PROTEIN J-RELATED"/>
    <property type="match status" value="1"/>
</dbReference>
<keyword evidence="12" id="KW-1185">Reference proteome</keyword>
<evidence type="ECO:0000313" key="11">
    <source>
        <dbReference type="EMBL" id="CAH0541863.1"/>
    </source>
</evidence>
<dbReference type="SUPFAM" id="SSF54523">
    <property type="entry name" value="Pili subunits"/>
    <property type="match status" value="1"/>
</dbReference>
<dbReference type="Pfam" id="PF07963">
    <property type="entry name" value="N_methyl"/>
    <property type="match status" value="1"/>
</dbReference>
<evidence type="ECO:0000256" key="1">
    <source>
        <dbReference type="ARBA" id="ARBA00004377"/>
    </source>
</evidence>
<dbReference type="InterPro" id="IPR002416">
    <property type="entry name" value="T2SS_protein-GspH"/>
</dbReference>
<dbReference type="RefSeq" id="WP_237363330.1">
    <property type="nucleotide sequence ID" value="NZ_CAKLDM010000002.1"/>
</dbReference>
<dbReference type="InterPro" id="IPR049875">
    <property type="entry name" value="TypeII_GspH"/>
</dbReference>
<reference evidence="11" key="1">
    <citation type="submission" date="2021-11" db="EMBL/GenBank/DDBJ databases">
        <authorList>
            <person name="Rodrigo-Torres L."/>
            <person name="Arahal R. D."/>
            <person name="Lucena T."/>
        </authorList>
    </citation>
    <scope>NUCLEOTIDE SEQUENCE</scope>
    <source>
        <strain evidence="11">CECT 7928</strain>
    </source>
</reference>
<evidence type="ECO:0000256" key="10">
    <source>
        <dbReference type="SAM" id="Phobius"/>
    </source>
</evidence>
<keyword evidence="6 10" id="KW-0812">Transmembrane</keyword>
<organism evidence="11 12">
    <name type="scientific">Vibrio marisflavi CECT 7928</name>
    <dbReference type="NCBI Taxonomy" id="634439"/>
    <lineage>
        <taxon>Bacteria</taxon>
        <taxon>Pseudomonadati</taxon>
        <taxon>Pseudomonadota</taxon>
        <taxon>Gammaproteobacteria</taxon>
        <taxon>Vibrionales</taxon>
        <taxon>Vibrionaceae</taxon>
        <taxon>Vibrio</taxon>
    </lineage>
</organism>
<sequence length="193" mass="21535">MHSNRGFTLIEVLLVVLLIAICAAAVVTTLPTNKKDAAKKSAQLLYQRIQLLNEEAILNGEDFGLRIDQSKSRYTIMTLGEKGWQAKKLEDMPEETTLPSDLTIKFELGGGVWKDSERLFEPGSLFEDSKFEESEKEKKQKPPQIFILSSGEVTPFSLILYPSDSSISQNGWTVLTKANGQILLKEPGESDEK</sequence>
<keyword evidence="8 10" id="KW-0472">Membrane</keyword>
<keyword evidence="3" id="KW-1003">Cell membrane</keyword>
<feature type="transmembrane region" description="Helical" evidence="10">
    <location>
        <begin position="6"/>
        <end position="30"/>
    </location>
</feature>
<dbReference type="EMBL" id="CAKLDM010000002">
    <property type="protein sequence ID" value="CAH0541863.1"/>
    <property type="molecule type" value="Genomic_DNA"/>
</dbReference>
<dbReference type="PRINTS" id="PR00885">
    <property type="entry name" value="BCTERIALGSPH"/>
</dbReference>
<evidence type="ECO:0000313" key="12">
    <source>
        <dbReference type="Proteomes" id="UP000838748"/>
    </source>
</evidence>
<evidence type="ECO:0000256" key="8">
    <source>
        <dbReference type="ARBA" id="ARBA00023136"/>
    </source>
</evidence>
<gene>
    <name evidence="11" type="primary">epsH</name>
    <name evidence="11" type="ORF">VMF7928_03891</name>
</gene>
<keyword evidence="7 10" id="KW-1133">Transmembrane helix</keyword>
<dbReference type="NCBIfam" id="TIGR01708">
    <property type="entry name" value="typeII_sec_gspH"/>
    <property type="match status" value="1"/>
</dbReference>
<dbReference type="NCBIfam" id="TIGR02532">
    <property type="entry name" value="IV_pilin_GFxxxE"/>
    <property type="match status" value="1"/>
</dbReference>
<keyword evidence="5" id="KW-0997">Cell inner membrane</keyword>
<comment type="subcellular location">
    <subcellularLocation>
        <location evidence="1">Cell inner membrane</location>
        <topology evidence="1">Single-pass membrane protein</topology>
    </subcellularLocation>
</comment>
<dbReference type="PANTHER" id="PTHR39583:SF2">
    <property type="entry name" value="TYPE II SECRETION SYSTEM PROTEIN J"/>
    <property type="match status" value="1"/>
</dbReference>
<evidence type="ECO:0000256" key="9">
    <source>
        <dbReference type="ARBA" id="ARBA00030775"/>
    </source>
</evidence>
<dbReference type="InterPro" id="IPR012902">
    <property type="entry name" value="N_methyl_site"/>
</dbReference>
<dbReference type="Proteomes" id="UP000838748">
    <property type="component" value="Unassembled WGS sequence"/>
</dbReference>
<evidence type="ECO:0000256" key="7">
    <source>
        <dbReference type="ARBA" id="ARBA00022989"/>
    </source>
</evidence>
<dbReference type="InterPro" id="IPR051621">
    <property type="entry name" value="T2SS_protein_J"/>
</dbReference>
<evidence type="ECO:0000256" key="5">
    <source>
        <dbReference type="ARBA" id="ARBA00022519"/>
    </source>
</evidence>